<keyword evidence="3" id="KW-1003">Cell membrane</keyword>
<dbReference type="Proteomes" id="UP000515275">
    <property type="component" value="Chromosome"/>
</dbReference>
<evidence type="ECO:0000256" key="3">
    <source>
        <dbReference type="ARBA" id="ARBA00022475"/>
    </source>
</evidence>
<dbReference type="RefSeq" id="WP_185770152.1">
    <property type="nucleotide sequence ID" value="NZ_CP046883.1"/>
</dbReference>
<proteinExistence type="inferred from homology"/>
<dbReference type="PANTHER" id="PTHR33452:SF1">
    <property type="entry name" value="INNER MEMBRANE PROTEIN YPHA-RELATED"/>
    <property type="match status" value="1"/>
</dbReference>
<accession>A0A7G7YPI0</accession>
<keyword evidence="6" id="KW-0472">Membrane</keyword>
<comment type="similarity">
    <text evidence="2">Belongs to the DoxX family.</text>
</comment>
<organism evidence="7 8">
    <name type="scientific">Corynebacterium anserum</name>
    <dbReference type="NCBI Taxonomy" id="2684406"/>
    <lineage>
        <taxon>Bacteria</taxon>
        <taxon>Bacillati</taxon>
        <taxon>Actinomycetota</taxon>
        <taxon>Actinomycetes</taxon>
        <taxon>Mycobacteriales</taxon>
        <taxon>Corynebacteriaceae</taxon>
        <taxon>Corynebacterium</taxon>
    </lineage>
</organism>
<evidence type="ECO:0000256" key="6">
    <source>
        <dbReference type="ARBA" id="ARBA00023136"/>
    </source>
</evidence>
<comment type="subcellular location">
    <subcellularLocation>
        <location evidence="1">Cell membrane</location>
        <topology evidence="1">Multi-pass membrane protein</topology>
    </subcellularLocation>
</comment>
<evidence type="ECO:0000256" key="2">
    <source>
        <dbReference type="ARBA" id="ARBA00006679"/>
    </source>
</evidence>
<dbReference type="InterPro" id="IPR051907">
    <property type="entry name" value="DoxX-like_oxidoreductase"/>
</dbReference>
<evidence type="ECO:0000256" key="5">
    <source>
        <dbReference type="ARBA" id="ARBA00022989"/>
    </source>
</evidence>
<protein>
    <submittedName>
        <fullName evidence="7">DoxX family membrane protein</fullName>
    </submittedName>
</protein>
<gene>
    <name evidence="7" type="ORF">GP473_06800</name>
</gene>
<reference evidence="7 8" key="1">
    <citation type="submission" date="2019-12" db="EMBL/GenBank/DDBJ databases">
        <title>Corynebacterium sp. nov., isolated from feces of the Anser Albifrons in China.</title>
        <authorList>
            <person name="Liu Q."/>
        </authorList>
    </citation>
    <scope>NUCLEOTIDE SEQUENCE [LARGE SCALE GENOMIC DNA]</scope>
    <source>
        <strain evidence="7 8">23H37-10</strain>
    </source>
</reference>
<dbReference type="KEGG" id="cans:GP473_06800"/>
<dbReference type="Pfam" id="PF07681">
    <property type="entry name" value="DoxX"/>
    <property type="match status" value="1"/>
</dbReference>
<sequence length="139" mass="14479">MNNPALRDAALLLLRVVAGVIFIAHGWHKAFVLGMDGPGGTTELYAAAGVPAPAIMAWFTAAAEMLGGALLVLGLLATASAAVLALFSLVTLYFFHWGHGFYAEGSGIEMPLILIAACVVIVVFGSGRASLDRVFSRFS</sequence>
<dbReference type="AlphaFoldDB" id="A0A7G7YPI0"/>
<dbReference type="InterPro" id="IPR032808">
    <property type="entry name" value="DoxX"/>
</dbReference>
<evidence type="ECO:0000313" key="7">
    <source>
        <dbReference type="EMBL" id="QNH96400.1"/>
    </source>
</evidence>
<dbReference type="EMBL" id="CP046883">
    <property type="protein sequence ID" value="QNH96400.1"/>
    <property type="molecule type" value="Genomic_DNA"/>
</dbReference>
<evidence type="ECO:0000256" key="4">
    <source>
        <dbReference type="ARBA" id="ARBA00022692"/>
    </source>
</evidence>
<name>A0A7G7YPI0_9CORY</name>
<evidence type="ECO:0000313" key="8">
    <source>
        <dbReference type="Proteomes" id="UP000515275"/>
    </source>
</evidence>
<keyword evidence="5" id="KW-1133">Transmembrane helix</keyword>
<keyword evidence="4" id="KW-0812">Transmembrane</keyword>
<dbReference type="GO" id="GO:0005886">
    <property type="term" value="C:plasma membrane"/>
    <property type="evidence" value="ECO:0007669"/>
    <property type="project" value="UniProtKB-SubCell"/>
</dbReference>
<dbReference type="PANTHER" id="PTHR33452">
    <property type="entry name" value="OXIDOREDUCTASE CATD-RELATED"/>
    <property type="match status" value="1"/>
</dbReference>
<keyword evidence="8" id="KW-1185">Reference proteome</keyword>
<evidence type="ECO:0000256" key="1">
    <source>
        <dbReference type="ARBA" id="ARBA00004651"/>
    </source>
</evidence>